<feature type="region of interest" description="Disordered" evidence="1">
    <location>
        <begin position="174"/>
        <end position="196"/>
    </location>
</feature>
<gene>
    <name evidence="3" type="ORF">CYNAS_LOCUS7019</name>
</gene>
<evidence type="ECO:0000256" key="2">
    <source>
        <dbReference type="SAM" id="SignalP"/>
    </source>
</evidence>
<evidence type="ECO:0000313" key="4">
    <source>
        <dbReference type="Proteomes" id="UP001176961"/>
    </source>
</evidence>
<comment type="caution">
    <text evidence="3">The sequence shown here is derived from an EMBL/GenBank/DDBJ whole genome shotgun (WGS) entry which is preliminary data.</text>
</comment>
<dbReference type="EMBL" id="CATQJL010000112">
    <property type="protein sequence ID" value="CAJ0595036.1"/>
    <property type="molecule type" value="Genomic_DNA"/>
</dbReference>
<sequence>MLGQVYVHMMHSALVVLVLVTFIYAQKEENWGPPPGPPPEGFPPGPPPDGFDGPPPPPPPGGFDGPPPPPGGFGHGRRPPPPRDIPPEFVRVLPADVVQKLRGVHKNQALTHEQRMEQMDRILHSLPDAILDKIPLPPGFDKLPQKTRDELRKIHRDRSLTHRQRFQKMKQIINALPPELRPRRPPPPPPPPQFSS</sequence>
<dbReference type="Proteomes" id="UP001176961">
    <property type="component" value="Unassembled WGS sequence"/>
</dbReference>
<feature type="region of interest" description="Disordered" evidence="1">
    <location>
        <begin position="30"/>
        <end position="88"/>
    </location>
</feature>
<feature type="signal peptide" evidence="2">
    <location>
        <begin position="1"/>
        <end position="25"/>
    </location>
</feature>
<feature type="compositionally biased region" description="Pro residues" evidence="1">
    <location>
        <begin position="185"/>
        <end position="196"/>
    </location>
</feature>
<protein>
    <submittedName>
        <fullName evidence="3">Uncharacterized protein</fullName>
    </submittedName>
</protein>
<keyword evidence="2" id="KW-0732">Signal</keyword>
<feature type="compositionally biased region" description="Pro residues" evidence="1">
    <location>
        <begin position="32"/>
        <end position="71"/>
    </location>
</feature>
<dbReference type="AlphaFoldDB" id="A0AA36GMV3"/>
<reference evidence="3" key="1">
    <citation type="submission" date="2023-07" db="EMBL/GenBank/DDBJ databases">
        <authorList>
            <consortium name="CYATHOMIX"/>
        </authorList>
    </citation>
    <scope>NUCLEOTIDE SEQUENCE</scope>
    <source>
        <strain evidence="3">N/A</strain>
    </source>
</reference>
<proteinExistence type="predicted"/>
<name>A0AA36GMV3_CYLNA</name>
<accession>A0AA36GMV3</accession>
<evidence type="ECO:0000256" key="1">
    <source>
        <dbReference type="SAM" id="MobiDB-lite"/>
    </source>
</evidence>
<keyword evidence="4" id="KW-1185">Reference proteome</keyword>
<organism evidence="3 4">
    <name type="scientific">Cylicocyclus nassatus</name>
    <name type="common">Nematode worm</name>
    <dbReference type="NCBI Taxonomy" id="53992"/>
    <lineage>
        <taxon>Eukaryota</taxon>
        <taxon>Metazoa</taxon>
        <taxon>Ecdysozoa</taxon>
        <taxon>Nematoda</taxon>
        <taxon>Chromadorea</taxon>
        <taxon>Rhabditida</taxon>
        <taxon>Rhabditina</taxon>
        <taxon>Rhabditomorpha</taxon>
        <taxon>Strongyloidea</taxon>
        <taxon>Strongylidae</taxon>
        <taxon>Cylicocyclus</taxon>
    </lineage>
</organism>
<feature type="chain" id="PRO_5041227077" evidence="2">
    <location>
        <begin position="26"/>
        <end position="196"/>
    </location>
</feature>
<evidence type="ECO:0000313" key="3">
    <source>
        <dbReference type="EMBL" id="CAJ0595036.1"/>
    </source>
</evidence>